<keyword evidence="12" id="KW-1185">Reference proteome</keyword>
<dbReference type="NCBIfam" id="TIGR01549">
    <property type="entry name" value="HAD-SF-IA-v1"/>
    <property type="match status" value="1"/>
</dbReference>
<accession>A0ABT8AEP0</accession>
<evidence type="ECO:0000256" key="2">
    <source>
        <dbReference type="ARBA" id="ARBA00001946"/>
    </source>
</evidence>
<dbReference type="InterPro" id="IPR023214">
    <property type="entry name" value="HAD_sf"/>
</dbReference>
<dbReference type="InterPro" id="IPR006439">
    <property type="entry name" value="HAD-SF_hydro_IA"/>
</dbReference>
<dbReference type="SFLD" id="SFLDG01129">
    <property type="entry name" value="C1.5:_HAD__Beta-PGM__Phosphata"/>
    <property type="match status" value="1"/>
</dbReference>
<dbReference type="EC" id="3.1.3.18" evidence="5 10"/>
<feature type="binding site" evidence="10">
    <location>
        <position position="8"/>
    </location>
    <ligand>
        <name>Mg(2+)</name>
        <dbReference type="ChEBI" id="CHEBI:18420"/>
    </ligand>
</feature>
<evidence type="ECO:0000256" key="9">
    <source>
        <dbReference type="ARBA" id="ARBA00023277"/>
    </source>
</evidence>
<feature type="binding site" evidence="10">
    <location>
        <position position="166"/>
    </location>
    <ligand>
        <name>Mg(2+)</name>
        <dbReference type="ChEBI" id="CHEBI:18420"/>
    </ligand>
</feature>
<evidence type="ECO:0000256" key="8">
    <source>
        <dbReference type="ARBA" id="ARBA00022842"/>
    </source>
</evidence>
<dbReference type="RefSeq" id="WP_290320339.1">
    <property type="nucleotide sequence ID" value="NZ_JAUFPN010000205.1"/>
</dbReference>
<keyword evidence="8 10" id="KW-0460">Magnesium</keyword>
<sequence length="232" mass="23322">MHPVAVFDLDGTLVDSAPDIHAALDRLAAGLGLPGYSRPEVVGMIGDGVRRLVERALAARGRPFEEAALDAFAADYTARAAERTALFPGIAAVLAGLEAAGWRLAVCTNKPAAATAALLGALGLAGRFAAVGGGDSFPTRKPDPAHVQATLALAGGSPDRAIMIGDHRNDVIAGAGAGLPCIFAAWGYGTPAMAEGATAVAARPEELAELLPALLARPRTGLGGAALGHRLA</sequence>
<dbReference type="Gene3D" id="1.10.150.240">
    <property type="entry name" value="Putative phosphatase, domain 2"/>
    <property type="match status" value="1"/>
</dbReference>
<dbReference type="InterPro" id="IPR036412">
    <property type="entry name" value="HAD-like_sf"/>
</dbReference>
<evidence type="ECO:0000313" key="11">
    <source>
        <dbReference type="EMBL" id="MDN3568236.1"/>
    </source>
</evidence>
<proteinExistence type="inferred from homology"/>
<comment type="pathway">
    <text evidence="3 10">Organic acid metabolism; glycolate biosynthesis; glycolate from 2-phosphoglycolate: step 1/1.</text>
</comment>
<gene>
    <name evidence="11" type="ORF">QWZ14_27980</name>
</gene>
<keyword evidence="9 10" id="KW-0119">Carbohydrate metabolism</keyword>
<evidence type="ECO:0000256" key="1">
    <source>
        <dbReference type="ARBA" id="ARBA00000830"/>
    </source>
</evidence>
<protein>
    <recommendedName>
        <fullName evidence="5 10">Phosphoglycolate phosphatase</fullName>
        <shortName evidence="10">PGP</shortName>
        <shortName evidence="10">PGPase</shortName>
        <ecNumber evidence="5 10">3.1.3.18</ecNumber>
    </recommendedName>
</protein>
<feature type="active site" description="Nucleophile" evidence="10">
    <location>
        <position position="8"/>
    </location>
</feature>
<organism evidence="11 12">
    <name type="scientific">Paeniroseomonas aquatica</name>
    <dbReference type="NCBI Taxonomy" id="373043"/>
    <lineage>
        <taxon>Bacteria</taxon>
        <taxon>Pseudomonadati</taxon>
        <taxon>Pseudomonadota</taxon>
        <taxon>Alphaproteobacteria</taxon>
        <taxon>Acetobacterales</taxon>
        <taxon>Acetobacteraceae</taxon>
        <taxon>Paeniroseomonas</taxon>
    </lineage>
</organism>
<dbReference type="HAMAP" id="MF_00495">
    <property type="entry name" value="GPH_hydrolase_bact"/>
    <property type="match status" value="1"/>
</dbReference>
<evidence type="ECO:0000313" key="12">
    <source>
        <dbReference type="Proteomes" id="UP001529369"/>
    </source>
</evidence>
<keyword evidence="7 10" id="KW-0378">Hydrolase</keyword>
<dbReference type="PANTHER" id="PTHR43434:SF1">
    <property type="entry name" value="PHOSPHOGLYCOLATE PHOSPHATASE"/>
    <property type="match status" value="1"/>
</dbReference>
<dbReference type="InterPro" id="IPR037512">
    <property type="entry name" value="PGPase_prok"/>
</dbReference>
<dbReference type="Gene3D" id="3.40.50.1000">
    <property type="entry name" value="HAD superfamily/HAD-like"/>
    <property type="match status" value="1"/>
</dbReference>
<feature type="binding site" evidence="10">
    <location>
        <position position="10"/>
    </location>
    <ligand>
        <name>Mg(2+)</name>
        <dbReference type="ChEBI" id="CHEBI:18420"/>
    </ligand>
</feature>
<name>A0ABT8AEP0_9PROT</name>
<evidence type="ECO:0000256" key="6">
    <source>
        <dbReference type="ARBA" id="ARBA00022723"/>
    </source>
</evidence>
<dbReference type="Pfam" id="PF00702">
    <property type="entry name" value="Hydrolase"/>
    <property type="match status" value="1"/>
</dbReference>
<comment type="similarity">
    <text evidence="4 10">Belongs to the HAD-like hydrolase superfamily. CbbY/CbbZ/Gph/YieH family.</text>
</comment>
<comment type="caution">
    <text evidence="11">The sequence shown here is derived from an EMBL/GenBank/DDBJ whole genome shotgun (WGS) entry which is preliminary data.</text>
</comment>
<dbReference type="InterPro" id="IPR023198">
    <property type="entry name" value="PGP-like_dom2"/>
</dbReference>
<evidence type="ECO:0000256" key="7">
    <source>
        <dbReference type="ARBA" id="ARBA00022801"/>
    </source>
</evidence>
<dbReference type="GO" id="GO:0016787">
    <property type="term" value="F:hydrolase activity"/>
    <property type="evidence" value="ECO:0007669"/>
    <property type="project" value="UniProtKB-KW"/>
</dbReference>
<evidence type="ECO:0000256" key="10">
    <source>
        <dbReference type="HAMAP-Rule" id="MF_00495"/>
    </source>
</evidence>
<evidence type="ECO:0000256" key="5">
    <source>
        <dbReference type="ARBA" id="ARBA00013078"/>
    </source>
</evidence>
<dbReference type="Proteomes" id="UP001529369">
    <property type="component" value="Unassembled WGS sequence"/>
</dbReference>
<dbReference type="SFLD" id="SFLDS00003">
    <property type="entry name" value="Haloacid_Dehalogenase"/>
    <property type="match status" value="1"/>
</dbReference>
<dbReference type="EMBL" id="JAUFPN010000205">
    <property type="protein sequence ID" value="MDN3568236.1"/>
    <property type="molecule type" value="Genomic_DNA"/>
</dbReference>
<dbReference type="InterPro" id="IPR050155">
    <property type="entry name" value="HAD-like_hydrolase_sf"/>
</dbReference>
<comment type="cofactor">
    <cofactor evidence="2 10">
        <name>Mg(2+)</name>
        <dbReference type="ChEBI" id="CHEBI:18420"/>
    </cofactor>
</comment>
<comment type="function">
    <text evidence="10">Specifically catalyzes the dephosphorylation of 2-phosphoglycolate. Is involved in the dissimilation of the intracellular 2-phosphoglycolate formed during the DNA repair of 3'-phosphoglycolate ends, a major class of DNA lesions induced by oxidative stress.</text>
</comment>
<evidence type="ECO:0000256" key="4">
    <source>
        <dbReference type="ARBA" id="ARBA00006171"/>
    </source>
</evidence>
<keyword evidence="6 10" id="KW-0479">Metal-binding</keyword>
<reference evidence="12" key="1">
    <citation type="journal article" date="2019" name="Int. J. Syst. Evol. Microbiol.">
        <title>The Global Catalogue of Microorganisms (GCM) 10K type strain sequencing project: providing services to taxonomists for standard genome sequencing and annotation.</title>
        <authorList>
            <consortium name="The Broad Institute Genomics Platform"/>
            <consortium name="The Broad Institute Genome Sequencing Center for Infectious Disease"/>
            <person name="Wu L."/>
            <person name="Ma J."/>
        </authorList>
    </citation>
    <scope>NUCLEOTIDE SEQUENCE [LARGE SCALE GENOMIC DNA]</scope>
    <source>
        <strain evidence="12">CECT 7131</strain>
    </source>
</reference>
<evidence type="ECO:0000256" key="3">
    <source>
        <dbReference type="ARBA" id="ARBA00004818"/>
    </source>
</evidence>
<dbReference type="PANTHER" id="PTHR43434">
    <property type="entry name" value="PHOSPHOGLYCOLATE PHOSPHATASE"/>
    <property type="match status" value="1"/>
</dbReference>
<comment type="catalytic activity">
    <reaction evidence="1 10">
        <text>2-phosphoglycolate + H2O = glycolate + phosphate</text>
        <dbReference type="Rhea" id="RHEA:14369"/>
        <dbReference type="ChEBI" id="CHEBI:15377"/>
        <dbReference type="ChEBI" id="CHEBI:29805"/>
        <dbReference type="ChEBI" id="CHEBI:43474"/>
        <dbReference type="ChEBI" id="CHEBI:58033"/>
        <dbReference type="EC" id="3.1.3.18"/>
    </reaction>
</comment>
<dbReference type="SUPFAM" id="SSF56784">
    <property type="entry name" value="HAD-like"/>
    <property type="match status" value="1"/>
</dbReference>